<feature type="compositionally biased region" description="Basic and acidic residues" evidence="4">
    <location>
        <begin position="1"/>
        <end position="19"/>
    </location>
</feature>
<dbReference type="InterPro" id="IPR036770">
    <property type="entry name" value="Ankyrin_rpt-contain_sf"/>
</dbReference>
<dbReference type="AlphaFoldDB" id="C5C406"/>
<dbReference type="EMBL" id="CP001618">
    <property type="protein sequence ID" value="ACQ79919.1"/>
    <property type="molecule type" value="Genomic_DNA"/>
</dbReference>
<feature type="compositionally biased region" description="Low complexity" evidence="4">
    <location>
        <begin position="58"/>
        <end position="76"/>
    </location>
</feature>
<evidence type="ECO:0000256" key="3">
    <source>
        <dbReference type="PROSITE-ProRule" id="PRU00023"/>
    </source>
</evidence>
<name>C5C406_BEUC1</name>
<dbReference type="PROSITE" id="PS50297">
    <property type="entry name" value="ANK_REP_REGION"/>
    <property type="match status" value="2"/>
</dbReference>
<dbReference type="InterPro" id="IPR002110">
    <property type="entry name" value="Ankyrin_rpt"/>
</dbReference>
<keyword evidence="1" id="KW-0677">Repeat</keyword>
<feature type="repeat" description="ANK" evidence="3">
    <location>
        <begin position="219"/>
        <end position="253"/>
    </location>
</feature>
<dbReference type="HOGENOM" id="CLU_000134_18_13_11"/>
<dbReference type="OrthoDB" id="9812708at2"/>
<reference evidence="6 7" key="1">
    <citation type="journal article" date="2009" name="Stand. Genomic Sci.">
        <title>Complete genome sequence of Beutenbergia cavernae type strain (HKI 0122).</title>
        <authorList>
            <person name="Land M."/>
            <person name="Pukall R."/>
            <person name="Abt B."/>
            <person name="Goker M."/>
            <person name="Rohde M."/>
            <person name="Glavina Del Rio T."/>
            <person name="Tice H."/>
            <person name="Copeland A."/>
            <person name="Cheng J.F."/>
            <person name="Lucas S."/>
            <person name="Chen F."/>
            <person name="Nolan M."/>
            <person name="Bruce D."/>
            <person name="Goodwin L."/>
            <person name="Pitluck S."/>
            <person name="Ivanova N."/>
            <person name="Mavromatis K."/>
            <person name="Ovchinnikova G."/>
            <person name="Pati A."/>
            <person name="Chen A."/>
            <person name="Palaniappan K."/>
            <person name="Hauser L."/>
            <person name="Chang Y.J."/>
            <person name="Jefferies C.C."/>
            <person name="Saunders E."/>
            <person name="Brettin T."/>
            <person name="Detter J.C."/>
            <person name="Han C."/>
            <person name="Chain P."/>
            <person name="Bristow J."/>
            <person name="Eisen J.A."/>
            <person name="Markowitz V."/>
            <person name="Hugenholtz P."/>
            <person name="Kyrpides N.C."/>
            <person name="Klenk H.P."/>
            <person name="Lapidus A."/>
        </authorList>
    </citation>
    <scope>NUCLEOTIDE SEQUENCE [LARGE SCALE GENOMIC DNA]</scope>
    <source>
        <strain evidence="7">ATCC BAA-8 / DSM 12333 / NBRC 16432</strain>
    </source>
</reference>
<evidence type="ECO:0000313" key="6">
    <source>
        <dbReference type="EMBL" id="ACQ79919.1"/>
    </source>
</evidence>
<dbReference type="eggNOG" id="COG0666">
    <property type="taxonomic scope" value="Bacteria"/>
</dbReference>
<feature type="region of interest" description="Disordered" evidence="4">
    <location>
        <begin position="1"/>
        <end position="20"/>
    </location>
</feature>
<feature type="region of interest" description="Disordered" evidence="4">
    <location>
        <begin position="50"/>
        <end position="79"/>
    </location>
</feature>
<feature type="repeat" description="ANK" evidence="3">
    <location>
        <begin position="183"/>
        <end position="215"/>
    </location>
</feature>
<gene>
    <name evidence="6" type="ordered locus">Bcav_1663</name>
</gene>
<evidence type="ECO:0000313" key="7">
    <source>
        <dbReference type="Proteomes" id="UP000007962"/>
    </source>
</evidence>
<organism evidence="6 7">
    <name type="scientific">Beutenbergia cavernae (strain ATCC BAA-8 / DSM 12333 / CCUG 43141 / JCM 11478 / NBRC 16432 / NCIMB 13614 / HKI 0122)</name>
    <dbReference type="NCBI Taxonomy" id="471853"/>
    <lineage>
        <taxon>Bacteria</taxon>
        <taxon>Bacillati</taxon>
        <taxon>Actinomycetota</taxon>
        <taxon>Actinomycetes</taxon>
        <taxon>Micrococcales</taxon>
        <taxon>Beutenbergiaceae</taxon>
        <taxon>Beutenbergia</taxon>
    </lineage>
</organism>
<keyword evidence="5" id="KW-0812">Transmembrane</keyword>
<evidence type="ECO:0000256" key="2">
    <source>
        <dbReference type="ARBA" id="ARBA00023043"/>
    </source>
</evidence>
<dbReference type="Proteomes" id="UP000007962">
    <property type="component" value="Chromosome"/>
</dbReference>
<dbReference type="Gene3D" id="1.25.40.20">
    <property type="entry name" value="Ankyrin repeat-containing domain"/>
    <property type="match status" value="1"/>
</dbReference>
<keyword evidence="5" id="KW-0472">Membrane</keyword>
<evidence type="ECO:0000256" key="1">
    <source>
        <dbReference type="ARBA" id="ARBA00022737"/>
    </source>
</evidence>
<dbReference type="PROSITE" id="PS50088">
    <property type="entry name" value="ANK_REPEAT"/>
    <property type="match status" value="3"/>
</dbReference>
<feature type="repeat" description="ANK" evidence="3">
    <location>
        <begin position="117"/>
        <end position="149"/>
    </location>
</feature>
<dbReference type="PANTHER" id="PTHR24201:SF16">
    <property type="entry name" value="ANKYRIN-1-LIKE-RELATED"/>
    <property type="match status" value="1"/>
</dbReference>
<proteinExistence type="predicted"/>
<dbReference type="KEGG" id="bcv:Bcav_1663"/>
<dbReference type="STRING" id="471853.Bcav_1663"/>
<evidence type="ECO:0000256" key="5">
    <source>
        <dbReference type="SAM" id="Phobius"/>
    </source>
</evidence>
<keyword evidence="2 3" id="KW-0040">ANK repeat</keyword>
<feature type="transmembrane region" description="Helical" evidence="5">
    <location>
        <begin position="27"/>
        <end position="47"/>
    </location>
</feature>
<dbReference type="SMART" id="SM00248">
    <property type="entry name" value="ANK"/>
    <property type="match status" value="5"/>
</dbReference>
<keyword evidence="5" id="KW-1133">Transmembrane helix</keyword>
<keyword evidence="7" id="KW-1185">Reference proteome</keyword>
<protein>
    <submittedName>
        <fullName evidence="6">FOG: Ankyrin repeat protein</fullName>
    </submittedName>
</protein>
<dbReference type="InterPro" id="IPR050776">
    <property type="entry name" value="Ank_Repeat/CDKN_Inhibitor"/>
</dbReference>
<dbReference type="PANTHER" id="PTHR24201">
    <property type="entry name" value="ANK_REP_REGION DOMAIN-CONTAINING PROTEIN"/>
    <property type="match status" value="1"/>
</dbReference>
<dbReference type="RefSeq" id="WP_015882159.1">
    <property type="nucleotide sequence ID" value="NC_012669.1"/>
</dbReference>
<accession>C5C406</accession>
<dbReference type="SUPFAM" id="SSF48403">
    <property type="entry name" value="Ankyrin repeat"/>
    <property type="match status" value="1"/>
</dbReference>
<sequence>MPCDSEVRTRAREPSTESRRRARLRRASLVAGCLAVIAVVAGCTAPGDGAEATDVPSAPNVTEPTTATEVPMPTTTRPAMSPEEATAALHAAVAADDVAGVTSAIEAGADLEARGAGGATALVVATKANRVAIARVLLEAGADPNATDDISDSAFLYAGAEGLDEILVMTLAHGADVTSTNRFGGTALIPASEHGHVETVRILIEAGVPVNHINNVPWTALHEAIVLGDGGPDQVEVVRLLLGAGADPTIPDGAGVPPRRLAADRGFDEIVALLDVALLTWDAPA</sequence>
<dbReference type="Pfam" id="PF12796">
    <property type="entry name" value="Ank_2"/>
    <property type="match status" value="2"/>
</dbReference>
<evidence type="ECO:0000256" key="4">
    <source>
        <dbReference type="SAM" id="MobiDB-lite"/>
    </source>
</evidence>